<dbReference type="GO" id="GO:0005975">
    <property type="term" value="P:carbohydrate metabolic process"/>
    <property type="evidence" value="ECO:0007669"/>
    <property type="project" value="InterPro"/>
</dbReference>
<gene>
    <name evidence="9" type="ORF">E5J99_13360</name>
</gene>
<feature type="domain" description="Glycosyl hydrolase family 31 C-terminal" evidence="8">
    <location>
        <begin position="699"/>
        <end position="770"/>
    </location>
</feature>
<dbReference type="InterPro" id="IPR025965">
    <property type="entry name" value="FlgD/Vpr_Ig-like"/>
</dbReference>
<feature type="domain" description="Glycoside hydrolase family 31 TIM barrel" evidence="5">
    <location>
        <begin position="306"/>
        <end position="622"/>
    </location>
</feature>
<sequence>MLPSFRRLLPLLWLSVATLPALAQRAGGGPPTQDPFVRQQAPAPTRGIGSYKGHSYAGGILTIRSTTGGTVRVQPWAEGVVRVEYFPVGQPVRDIASVSVVQPAYIVDNPGRLNRKLEPYLNNVQPDRSLVRNQPAALVWPLVTNTALDYVVRIDKKTLRVSYEYRGQPVVTEAGGVFQQLAAGDAPGGMGVSFRLAPGEHLYGTGSRALPLDRRGRKLTLYNEAHYSYQNGEPTLNVSLPTVVSSRGYMLFFDNHTAGTLDLGATSPNTLEYRGEGLESLAYFIVAGTSYAEILDRYTTLTGKQPLPPRWGMGLIQSRFGYKTEQEMYQVAGRMRRAGFPLDGLVLDLYWFGGTTRQGDFRWVPEFPDPARMMRRLDSTGIKTILISEPYVMRTSRNDELVRTQGLVGRGLDGQPYTVESFWAGPATLVDMFRPKARQWMWQQYDRLKQDGVGGWWSDLGEPENQPADMVYDLGPTRRIHNAYGQAWAAILSEGYARQYPQERLFNLSRSGWAGMQRNSVFPWSGDVNRSWAGFQAQVPIMLSMGLGGVGYMHSDAGGFCAGPVDAELYTRWLQMASLGPILRPHGEGVPPEPYWYPEPYQSIVRDYTHLRYQLLPYLYTLAWENSQTGTPLARPMNYGETRLDPQSLHPLLSEEEKEQVTAEDAKPVPTWNWNTRASSTWGQARLQQRQQQTFAEQNAAPLTNVNDQYLLGPNLLVAPVQQPGQRRRNVVLPAGRWVDFYSHQTFSGSQTVGIAAPLAHIPLLVRAGAFLPMAPYVATTARYRTDTLNVRYYADATVPESSFTLYDDDGKSAQALRNEQFELISFTGKVRSGQADIGVSVSGHAYPTGPARRTINLEVPRVAAAPTAVLLNGQATPATDWQYDALRQTLRLRFELDKKPMAVSIRGLQLNQALATTSAPEQLTLEAPSNRTFGGSTELRYSLHAPGQYPLLIRNSLGEVVRTFAATAQAAGSYSVAWDGADASGQQLPNGVYTAEMQGQHQRLVLLRD</sequence>
<dbReference type="SUPFAM" id="SSF51011">
    <property type="entry name" value="Glycosyl hydrolase domain"/>
    <property type="match status" value="1"/>
</dbReference>
<dbReference type="InterPro" id="IPR013780">
    <property type="entry name" value="Glyco_hydro_b"/>
</dbReference>
<dbReference type="OrthoDB" id="176168at2"/>
<dbReference type="Pfam" id="PF13802">
    <property type="entry name" value="Gal_mutarotas_2"/>
    <property type="match status" value="1"/>
</dbReference>
<feature type="chain" id="PRO_5021336787" evidence="4">
    <location>
        <begin position="24"/>
        <end position="1010"/>
    </location>
</feature>
<dbReference type="Pfam" id="PF01055">
    <property type="entry name" value="Glyco_hydro_31_2nd"/>
    <property type="match status" value="1"/>
</dbReference>
<feature type="region of interest" description="Disordered" evidence="3">
    <location>
        <begin position="25"/>
        <end position="44"/>
    </location>
</feature>
<organism evidence="9 10">
    <name type="scientific">Hymenobacter elongatus</name>
    <dbReference type="NCBI Taxonomy" id="877208"/>
    <lineage>
        <taxon>Bacteria</taxon>
        <taxon>Pseudomonadati</taxon>
        <taxon>Bacteroidota</taxon>
        <taxon>Cytophagia</taxon>
        <taxon>Cytophagales</taxon>
        <taxon>Hymenobacteraceae</taxon>
        <taxon>Hymenobacter</taxon>
    </lineage>
</organism>
<dbReference type="InterPro" id="IPR048395">
    <property type="entry name" value="Glyco_hydro_31_C"/>
</dbReference>
<evidence type="ECO:0000256" key="1">
    <source>
        <dbReference type="ARBA" id="ARBA00007806"/>
    </source>
</evidence>
<proteinExistence type="inferred from homology"/>
<keyword evidence="10" id="KW-1185">Reference proteome</keyword>
<feature type="domain" description="Glycoside hydrolase family 31 N-terminal" evidence="6">
    <location>
        <begin position="72"/>
        <end position="262"/>
    </location>
</feature>
<dbReference type="AlphaFoldDB" id="A0A4Z0PIK1"/>
<evidence type="ECO:0000256" key="2">
    <source>
        <dbReference type="RuleBase" id="RU361185"/>
    </source>
</evidence>
<keyword evidence="2" id="KW-0326">Glycosidase</keyword>
<comment type="similarity">
    <text evidence="1 2">Belongs to the glycosyl hydrolase 31 family.</text>
</comment>
<name>A0A4Z0PIK1_9BACT</name>
<dbReference type="PANTHER" id="PTHR43863:SF2">
    <property type="entry name" value="MALTASE-GLUCOAMYLASE"/>
    <property type="match status" value="1"/>
</dbReference>
<dbReference type="Gene3D" id="3.20.20.80">
    <property type="entry name" value="Glycosidases"/>
    <property type="match status" value="1"/>
</dbReference>
<dbReference type="Gene3D" id="2.60.40.1760">
    <property type="entry name" value="glycosyl hydrolase (family 31)"/>
    <property type="match status" value="1"/>
</dbReference>
<evidence type="ECO:0000256" key="3">
    <source>
        <dbReference type="SAM" id="MobiDB-lite"/>
    </source>
</evidence>
<evidence type="ECO:0000259" key="6">
    <source>
        <dbReference type="Pfam" id="PF13802"/>
    </source>
</evidence>
<dbReference type="PANTHER" id="PTHR43863">
    <property type="entry name" value="HYDROLASE, PUTATIVE (AFU_ORTHOLOGUE AFUA_1G03140)-RELATED"/>
    <property type="match status" value="1"/>
</dbReference>
<feature type="domain" description="FlgD/Vpr Ig-like" evidence="7">
    <location>
        <begin position="939"/>
        <end position="1001"/>
    </location>
</feature>
<comment type="caution">
    <text evidence="9">The sequence shown here is derived from an EMBL/GenBank/DDBJ whole genome shotgun (WGS) entry which is preliminary data.</text>
</comment>
<dbReference type="RefSeq" id="WP_135498312.1">
    <property type="nucleotide sequence ID" value="NZ_SRLD01000025.1"/>
</dbReference>
<evidence type="ECO:0000313" key="10">
    <source>
        <dbReference type="Proteomes" id="UP000297739"/>
    </source>
</evidence>
<dbReference type="Pfam" id="PF13860">
    <property type="entry name" value="FlgD_ig"/>
    <property type="match status" value="1"/>
</dbReference>
<dbReference type="EMBL" id="SRLD01000025">
    <property type="protein sequence ID" value="TGE15190.1"/>
    <property type="molecule type" value="Genomic_DNA"/>
</dbReference>
<evidence type="ECO:0000259" key="5">
    <source>
        <dbReference type="Pfam" id="PF01055"/>
    </source>
</evidence>
<dbReference type="InterPro" id="IPR000322">
    <property type="entry name" value="Glyco_hydro_31_TIM"/>
</dbReference>
<dbReference type="GO" id="GO:0004553">
    <property type="term" value="F:hydrolase activity, hydrolyzing O-glycosyl compounds"/>
    <property type="evidence" value="ECO:0007669"/>
    <property type="project" value="InterPro"/>
</dbReference>
<dbReference type="Gene3D" id="2.60.40.4070">
    <property type="match status" value="1"/>
</dbReference>
<dbReference type="InterPro" id="IPR017853">
    <property type="entry name" value="GH"/>
</dbReference>
<feature type="signal peptide" evidence="4">
    <location>
        <begin position="1"/>
        <end position="23"/>
    </location>
</feature>
<keyword evidence="2" id="KW-0378">Hydrolase</keyword>
<dbReference type="InterPro" id="IPR011013">
    <property type="entry name" value="Gal_mutarotase_sf_dom"/>
</dbReference>
<dbReference type="Proteomes" id="UP000297739">
    <property type="component" value="Unassembled WGS sequence"/>
</dbReference>
<evidence type="ECO:0000313" key="9">
    <source>
        <dbReference type="EMBL" id="TGE15190.1"/>
    </source>
</evidence>
<dbReference type="InterPro" id="IPR051816">
    <property type="entry name" value="Glycosyl_Hydrolase_31"/>
</dbReference>
<protein>
    <submittedName>
        <fullName evidence="9">DUF5110 domain-containing protein</fullName>
    </submittedName>
</protein>
<evidence type="ECO:0000259" key="7">
    <source>
        <dbReference type="Pfam" id="PF13860"/>
    </source>
</evidence>
<reference evidence="9 10" key="1">
    <citation type="submission" date="2019-04" db="EMBL/GenBank/DDBJ databases">
        <authorList>
            <person name="Feng G."/>
            <person name="Zhang J."/>
            <person name="Zhu H."/>
        </authorList>
    </citation>
    <scope>NUCLEOTIDE SEQUENCE [LARGE SCALE GENOMIC DNA]</scope>
    <source>
        <strain evidence="9 10">JCM 17223</strain>
    </source>
</reference>
<dbReference type="SUPFAM" id="SSF74650">
    <property type="entry name" value="Galactose mutarotase-like"/>
    <property type="match status" value="1"/>
</dbReference>
<keyword evidence="4" id="KW-0732">Signal</keyword>
<dbReference type="Pfam" id="PF21365">
    <property type="entry name" value="Glyco_hydro_31_3rd"/>
    <property type="match status" value="1"/>
</dbReference>
<dbReference type="Gene3D" id="2.60.40.1180">
    <property type="entry name" value="Golgi alpha-mannosidase II"/>
    <property type="match status" value="2"/>
</dbReference>
<evidence type="ECO:0000259" key="8">
    <source>
        <dbReference type="Pfam" id="PF21365"/>
    </source>
</evidence>
<evidence type="ECO:0000256" key="4">
    <source>
        <dbReference type="SAM" id="SignalP"/>
    </source>
</evidence>
<accession>A0A4Z0PIK1</accession>
<dbReference type="GO" id="GO:0030246">
    <property type="term" value="F:carbohydrate binding"/>
    <property type="evidence" value="ECO:0007669"/>
    <property type="project" value="InterPro"/>
</dbReference>
<dbReference type="InterPro" id="IPR025887">
    <property type="entry name" value="Glyco_hydro_31_N_dom"/>
</dbReference>
<dbReference type="SUPFAM" id="SSF51445">
    <property type="entry name" value="(Trans)glycosidases"/>
    <property type="match status" value="1"/>
</dbReference>
<dbReference type="CDD" id="cd14752">
    <property type="entry name" value="GH31_N"/>
    <property type="match status" value="1"/>
</dbReference>